<dbReference type="AlphaFoldDB" id="A0AAE1PD31"/>
<proteinExistence type="predicted"/>
<feature type="compositionally biased region" description="Polar residues" evidence="1">
    <location>
        <begin position="74"/>
        <end position="83"/>
    </location>
</feature>
<name>A0AAE1PD31_9EUCA</name>
<reference evidence="3" key="1">
    <citation type="submission" date="2023-11" db="EMBL/GenBank/DDBJ databases">
        <title>Genome assemblies of two species of porcelain crab, Petrolisthes cinctipes and Petrolisthes manimaculis (Anomura: Porcellanidae).</title>
        <authorList>
            <person name="Angst P."/>
        </authorList>
    </citation>
    <scope>NUCLEOTIDE SEQUENCE</scope>
    <source>
        <strain evidence="3">PB745_02</strain>
        <tissue evidence="3">Gill</tissue>
    </source>
</reference>
<comment type="caution">
    <text evidence="3">The sequence shown here is derived from an EMBL/GenBank/DDBJ whole genome shotgun (WGS) entry which is preliminary data.</text>
</comment>
<dbReference type="EMBL" id="JAWZYT010002409">
    <property type="protein sequence ID" value="KAK4304611.1"/>
    <property type="molecule type" value="Genomic_DNA"/>
</dbReference>
<evidence type="ECO:0000313" key="3">
    <source>
        <dbReference type="EMBL" id="KAK4305873.1"/>
    </source>
</evidence>
<feature type="region of interest" description="Disordered" evidence="1">
    <location>
        <begin position="53"/>
        <end position="83"/>
    </location>
</feature>
<organism evidence="3 4">
    <name type="scientific">Petrolisthes manimaculis</name>
    <dbReference type="NCBI Taxonomy" id="1843537"/>
    <lineage>
        <taxon>Eukaryota</taxon>
        <taxon>Metazoa</taxon>
        <taxon>Ecdysozoa</taxon>
        <taxon>Arthropoda</taxon>
        <taxon>Crustacea</taxon>
        <taxon>Multicrustacea</taxon>
        <taxon>Malacostraca</taxon>
        <taxon>Eumalacostraca</taxon>
        <taxon>Eucarida</taxon>
        <taxon>Decapoda</taxon>
        <taxon>Pleocyemata</taxon>
        <taxon>Anomura</taxon>
        <taxon>Galatheoidea</taxon>
        <taxon>Porcellanidae</taxon>
        <taxon>Petrolisthes</taxon>
    </lineage>
</organism>
<gene>
    <name evidence="3" type="ORF">Pmani_022259</name>
    <name evidence="2" type="ORF">Pmani_023489</name>
</gene>
<accession>A0AAE1PD31</accession>
<protein>
    <submittedName>
        <fullName evidence="3">Uncharacterized protein</fullName>
    </submittedName>
</protein>
<dbReference type="Proteomes" id="UP001292094">
    <property type="component" value="Unassembled WGS sequence"/>
</dbReference>
<evidence type="ECO:0000256" key="1">
    <source>
        <dbReference type="SAM" id="MobiDB-lite"/>
    </source>
</evidence>
<evidence type="ECO:0000313" key="4">
    <source>
        <dbReference type="Proteomes" id="UP001292094"/>
    </source>
</evidence>
<keyword evidence="4" id="KW-1185">Reference proteome</keyword>
<evidence type="ECO:0000313" key="2">
    <source>
        <dbReference type="EMBL" id="KAK4304611.1"/>
    </source>
</evidence>
<sequence>MPSITASTTMLMSQRYEKFIEICNQVKNRYIHQETAATCTIFQDKDAAYVTVASHKPTSKDGTKPDTSKHQEAKTTTSRGMKA</sequence>
<feature type="compositionally biased region" description="Basic and acidic residues" evidence="1">
    <location>
        <begin position="58"/>
        <end position="73"/>
    </location>
</feature>
<dbReference type="EMBL" id="JAWZYT010002217">
    <property type="protein sequence ID" value="KAK4305873.1"/>
    <property type="molecule type" value="Genomic_DNA"/>
</dbReference>